<feature type="compositionally biased region" description="Polar residues" evidence="6">
    <location>
        <begin position="26"/>
        <end position="40"/>
    </location>
</feature>
<comment type="pathway">
    <text evidence="2">Protein modification; protein ubiquitination.</text>
</comment>
<evidence type="ECO:0000256" key="6">
    <source>
        <dbReference type="SAM" id="MobiDB-lite"/>
    </source>
</evidence>
<proteinExistence type="predicted"/>
<keyword evidence="4" id="KW-0808">Transferase</keyword>
<protein>
    <recommendedName>
        <fullName evidence="3">RING-type E3 ubiquitin transferase</fullName>
        <ecNumber evidence="3">2.3.2.27</ecNumber>
    </recommendedName>
</protein>
<dbReference type="AlphaFoldDB" id="A0A1R1PJX2"/>
<feature type="compositionally biased region" description="Low complexity" evidence="6">
    <location>
        <begin position="81"/>
        <end position="123"/>
    </location>
</feature>
<evidence type="ECO:0000256" key="1">
    <source>
        <dbReference type="ARBA" id="ARBA00000900"/>
    </source>
</evidence>
<evidence type="ECO:0000256" key="2">
    <source>
        <dbReference type="ARBA" id="ARBA00004906"/>
    </source>
</evidence>
<keyword evidence="5" id="KW-0833">Ubl conjugation pathway</keyword>
<dbReference type="EMBL" id="LSSK01000940">
    <property type="protein sequence ID" value="OMH81261.1"/>
    <property type="molecule type" value="Genomic_DNA"/>
</dbReference>
<comment type="catalytic activity">
    <reaction evidence="1">
        <text>S-ubiquitinyl-[E2 ubiquitin-conjugating enzyme]-L-cysteine + [acceptor protein]-L-lysine = [E2 ubiquitin-conjugating enzyme]-L-cysteine + N(6)-ubiquitinyl-[acceptor protein]-L-lysine.</text>
        <dbReference type="EC" id="2.3.2.27"/>
    </reaction>
</comment>
<dbReference type="InterPro" id="IPR045103">
    <property type="entry name" value="RNF5/RNF185-like"/>
</dbReference>
<evidence type="ECO:0000256" key="4">
    <source>
        <dbReference type="ARBA" id="ARBA00022679"/>
    </source>
</evidence>
<dbReference type="Proteomes" id="UP000188320">
    <property type="component" value="Unassembled WGS sequence"/>
</dbReference>
<comment type="caution">
    <text evidence="7">The sequence shown here is derived from an EMBL/GenBank/DDBJ whole genome shotgun (WGS) entry which is preliminary data.</text>
</comment>
<evidence type="ECO:0000256" key="5">
    <source>
        <dbReference type="ARBA" id="ARBA00022786"/>
    </source>
</evidence>
<keyword evidence="8" id="KW-1185">Reference proteome</keyword>
<dbReference type="OrthoDB" id="6270329at2759"/>
<dbReference type="EC" id="2.3.2.27" evidence="3"/>
<gene>
    <name evidence="7" type="ORF">AX774_g5276</name>
</gene>
<dbReference type="GO" id="GO:0061630">
    <property type="term" value="F:ubiquitin protein ligase activity"/>
    <property type="evidence" value="ECO:0007669"/>
    <property type="project" value="UniProtKB-EC"/>
</dbReference>
<dbReference type="GO" id="GO:0006511">
    <property type="term" value="P:ubiquitin-dependent protein catabolic process"/>
    <property type="evidence" value="ECO:0007669"/>
    <property type="project" value="InterPro"/>
</dbReference>
<sequence length="313" mass="34539">MTTEHQEHQEQQVRNRFPHSRHTHDSSQPIEQNPNDNNAESFSSSSSIHLYNKPSFPETTNCKITQPAIRQDKQDENCILNNSSTINSNNNGNGSNDSNDISSSSSSNNNNNNCSNELDSTSTKPDKIPTKTTTTLETTNEKSELPTIPIQNTSKSNDDSGDNEFSCNICFDQTVGPVLTLENNNTKTEAKTNNDNERDSTCPVCKAGCDREKVIPVYGRGRNEEDPRLTSKIAGTRPTGQRPPAPQYNRHQNPMSLFFDWAGGGGANAPFFPSGGQGHQGAEIPNFHHNTNMGFYMNTGFIGFGPGLFRFNF</sequence>
<dbReference type="PANTHER" id="PTHR12313">
    <property type="entry name" value="E3 UBIQUITIN-PROTEIN LIGASE RNF5-RELATED"/>
    <property type="match status" value="1"/>
</dbReference>
<dbReference type="SUPFAM" id="SSF57850">
    <property type="entry name" value="RING/U-box"/>
    <property type="match status" value="1"/>
</dbReference>
<dbReference type="GO" id="GO:0005783">
    <property type="term" value="C:endoplasmic reticulum"/>
    <property type="evidence" value="ECO:0007669"/>
    <property type="project" value="InterPro"/>
</dbReference>
<dbReference type="GO" id="GO:0016567">
    <property type="term" value="P:protein ubiquitination"/>
    <property type="evidence" value="ECO:0007669"/>
    <property type="project" value="UniProtKB-UniPathway"/>
</dbReference>
<feature type="region of interest" description="Disordered" evidence="6">
    <location>
        <begin position="1"/>
        <end position="54"/>
    </location>
</feature>
<accession>A0A1R1PJX2</accession>
<evidence type="ECO:0000313" key="8">
    <source>
        <dbReference type="Proteomes" id="UP000188320"/>
    </source>
</evidence>
<organism evidence="7 8">
    <name type="scientific">Zancudomyces culisetae</name>
    <name type="common">Gut fungus</name>
    <name type="synonym">Smittium culisetae</name>
    <dbReference type="NCBI Taxonomy" id="1213189"/>
    <lineage>
        <taxon>Eukaryota</taxon>
        <taxon>Fungi</taxon>
        <taxon>Fungi incertae sedis</taxon>
        <taxon>Zoopagomycota</taxon>
        <taxon>Kickxellomycotina</taxon>
        <taxon>Harpellomycetes</taxon>
        <taxon>Harpellales</taxon>
        <taxon>Legeriomycetaceae</taxon>
        <taxon>Zancudomyces</taxon>
    </lineage>
</organism>
<feature type="compositionally biased region" description="Basic and acidic residues" evidence="6">
    <location>
        <begin position="1"/>
        <end position="13"/>
    </location>
</feature>
<evidence type="ECO:0000256" key="3">
    <source>
        <dbReference type="ARBA" id="ARBA00012483"/>
    </source>
</evidence>
<feature type="region of interest" description="Disordered" evidence="6">
    <location>
        <begin position="221"/>
        <end position="247"/>
    </location>
</feature>
<dbReference type="UniPathway" id="UPA00143"/>
<reference evidence="8" key="1">
    <citation type="submission" date="2017-01" db="EMBL/GenBank/DDBJ databases">
        <authorList>
            <person name="Wang Y."/>
            <person name="White M."/>
            <person name="Kvist S."/>
            <person name="Moncalvo J.-M."/>
        </authorList>
    </citation>
    <scope>NUCLEOTIDE SEQUENCE [LARGE SCALE GENOMIC DNA]</scope>
    <source>
        <strain evidence="8">COL-18-3</strain>
    </source>
</reference>
<evidence type="ECO:0000313" key="7">
    <source>
        <dbReference type="EMBL" id="OMH81261.1"/>
    </source>
</evidence>
<name>A0A1R1PJX2_ZANCU</name>
<feature type="region of interest" description="Disordered" evidence="6">
    <location>
        <begin position="80"/>
        <end position="161"/>
    </location>
</feature>